<proteinExistence type="predicted"/>
<gene>
    <name evidence="1" type="ORF">LEP1GSC172_3639</name>
</gene>
<dbReference type="AlphaFoldDB" id="M6V561"/>
<evidence type="ECO:0000313" key="1">
    <source>
        <dbReference type="EMBL" id="EMO52005.1"/>
    </source>
</evidence>
<evidence type="ECO:0000313" key="2">
    <source>
        <dbReference type="Proteomes" id="UP000012112"/>
    </source>
</evidence>
<dbReference type="EMBL" id="AKWD02000061">
    <property type="protein sequence ID" value="EMO52005.1"/>
    <property type="molecule type" value="Genomic_DNA"/>
</dbReference>
<reference evidence="1 2" key="1">
    <citation type="submission" date="2013-01" db="EMBL/GenBank/DDBJ databases">
        <authorList>
            <person name="Harkins D.M."/>
            <person name="Durkin A.S."/>
            <person name="Brinkac L.M."/>
            <person name="Haft D.H."/>
            <person name="Selengut J.D."/>
            <person name="Sanka R."/>
            <person name="DePew J."/>
            <person name="Purushe J."/>
            <person name="Matthias M.A."/>
            <person name="Vinetz J.M."/>
            <person name="Sutton G.G."/>
            <person name="Nierman W.C."/>
            <person name="Fouts D.E."/>
        </authorList>
    </citation>
    <scope>NUCLEOTIDE SEQUENCE [LARGE SCALE GENOMIC DNA]</scope>
    <source>
        <strain evidence="1 2">HAI1536</strain>
    </source>
</reference>
<dbReference type="RefSeq" id="WP_002180265.1">
    <property type="nucleotide sequence ID" value="NZ_AKWD02000061.1"/>
</dbReference>
<sequence>MQNQSNFLKARIFQRNLLTPQQINHFGSCKFKVDHSISIL</sequence>
<accession>M6V561</accession>
<protein>
    <submittedName>
        <fullName evidence="1">Uncharacterized protein</fullName>
    </submittedName>
</protein>
<dbReference type="Proteomes" id="UP000012112">
    <property type="component" value="Unassembled WGS sequence"/>
</dbReference>
<organism evidence="1 2">
    <name type="scientific">Leptospira noguchii</name>
    <dbReference type="NCBI Taxonomy" id="28182"/>
    <lineage>
        <taxon>Bacteria</taxon>
        <taxon>Pseudomonadati</taxon>
        <taxon>Spirochaetota</taxon>
        <taxon>Spirochaetia</taxon>
        <taxon>Leptospirales</taxon>
        <taxon>Leptospiraceae</taxon>
        <taxon>Leptospira</taxon>
    </lineage>
</organism>
<name>M6V561_9LEPT</name>
<comment type="caution">
    <text evidence="1">The sequence shown here is derived from an EMBL/GenBank/DDBJ whole genome shotgun (WGS) entry which is preliminary data.</text>
</comment>